<sequence>EIWEKLTQICEGSEETKENKLIVALQKFELIKMKSKDTMAEFDERFSSLVIELARLNKTYSNRELALKVMRALPKEWDVKTMAMRELKDLNKMELNYLFANIKAYEFELETRAEAEPSTYRLVGPRRIRITPPGEAAEEQKQCRETINTIKQTQIYDIHRAFRIATLLATRAWLRPVSRGNRHFTVDCGRLRQSGPRPETGFLRQPALEGLTRSTRTDSPRQDWPEQFPASCGGGAA</sequence>
<name>A0A2Z7BIY6_9LAMI</name>
<dbReference type="EMBL" id="KV006940">
    <property type="protein sequence ID" value="KZV32098.1"/>
    <property type="molecule type" value="Genomic_DNA"/>
</dbReference>
<feature type="region of interest" description="Disordered" evidence="1">
    <location>
        <begin position="191"/>
        <end position="237"/>
    </location>
</feature>
<dbReference type="OrthoDB" id="1000712at2759"/>
<dbReference type="AlphaFoldDB" id="A0A2Z7BIY6"/>
<feature type="compositionally biased region" description="Basic and acidic residues" evidence="1">
    <location>
        <begin position="215"/>
        <end position="224"/>
    </location>
</feature>
<organism evidence="2 3">
    <name type="scientific">Dorcoceras hygrometricum</name>
    <dbReference type="NCBI Taxonomy" id="472368"/>
    <lineage>
        <taxon>Eukaryota</taxon>
        <taxon>Viridiplantae</taxon>
        <taxon>Streptophyta</taxon>
        <taxon>Embryophyta</taxon>
        <taxon>Tracheophyta</taxon>
        <taxon>Spermatophyta</taxon>
        <taxon>Magnoliopsida</taxon>
        <taxon>eudicotyledons</taxon>
        <taxon>Gunneridae</taxon>
        <taxon>Pentapetalae</taxon>
        <taxon>asterids</taxon>
        <taxon>lamiids</taxon>
        <taxon>Lamiales</taxon>
        <taxon>Gesneriaceae</taxon>
        <taxon>Didymocarpoideae</taxon>
        <taxon>Trichosporeae</taxon>
        <taxon>Loxocarpinae</taxon>
        <taxon>Dorcoceras</taxon>
    </lineage>
</organism>
<dbReference type="Pfam" id="PF14223">
    <property type="entry name" value="Retrotran_gag_2"/>
    <property type="match status" value="1"/>
</dbReference>
<keyword evidence="3" id="KW-1185">Reference proteome</keyword>
<evidence type="ECO:0000313" key="3">
    <source>
        <dbReference type="Proteomes" id="UP000250235"/>
    </source>
</evidence>
<protein>
    <recommendedName>
        <fullName evidence="4">UBN2 domain-containing protein</fullName>
    </recommendedName>
</protein>
<proteinExistence type="predicted"/>
<evidence type="ECO:0000313" key="2">
    <source>
        <dbReference type="EMBL" id="KZV32098.1"/>
    </source>
</evidence>
<dbReference type="Proteomes" id="UP000250235">
    <property type="component" value="Unassembled WGS sequence"/>
</dbReference>
<accession>A0A2Z7BIY6</accession>
<evidence type="ECO:0008006" key="4">
    <source>
        <dbReference type="Google" id="ProtNLM"/>
    </source>
</evidence>
<feature type="non-terminal residue" evidence="2">
    <location>
        <position position="1"/>
    </location>
</feature>
<gene>
    <name evidence="2" type="ORF">F511_25222</name>
</gene>
<evidence type="ECO:0000256" key="1">
    <source>
        <dbReference type="SAM" id="MobiDB-lite"/>
    </source>
</evidence>
<reference evidence="2 3" key="1">
    <citation type="journal article" date="2015" name="Proc. Natl. Acad. Sci. U.S.A.">
        <title>The resurrection genome of Boea hygrometrica: A blueprint for survival of dehydration.</title>
        <authorList>
            <person name="Xiao L."/>
            <person name="Yang G."/>
            <person name="Zhang L."/>
            <person name="Yang X."/>
            <person name="Zhao S."/>
            <person name="Ji Z."/>
            <person name="Zhou Q."/>
            <person name="Hu M."/>
            <person name="Wang Y."/>
            <person name="Chen M."/>
            <person name="Xu Y."/>
            <person name="Jin H."/>
            <person name="Xiao X."/>
            <person name="Hu G."/>
            <person name="Bao F."/>
            <person name="Hu Y."/>
            <person name="Wan P."/>
            <person name="Li L."/>
            <person name="Deng X."/>
            <person name="Kuang T."/>
            <person name="Xiang C."/>
            <person name="Zhu J.K."/>
            <person name="Oliver M.J."/>
            <person name="He Y."/>
        </authorList>
    </citation>
    <scope>NUCLEOTIDE SEQUENCE [LARGE SCALE GENOMIC DNA]</scope>
    <source>
        <strain evidence="3">cv. XS01</strain>
    </source>
</reference>